<protein>
    <recommendedName>
        <fullName evidence="3">Mos1 transposase HTH domain-containing protein</fullName>
    </recommendedName>
</protein>
<accession>A0A5E4M7F1</accession>
<dbReference type="AlphaFoldDB" id="A0A5E4M7F1"/>
<name>A0A5E4M7F1_9HEMI</name>
<evidence type="ECO:0000313" key="2">
    <source>
        <dbReference type="Proteomes" id="UP000325440"/>
    </source>
</evidence>
<evidence type="ECO:0000313" key="1">
    <source>
        <dbReference type="EMBL" id="VVC28081.1"/>
    </source>
</evidence>
<evidence type="ECO:0008006" key="3">
    <source>
        <dbReference type="Google" id="ProtNLM"/>
    </source>
</evidence>
<keyword evidence="2" id="KW-1185">Reference proteome</keyword>
<dbReference type="EMBL" id="CABPRJ010000478">
    <property type="protein sequence ID" value="VVC28081.1"/>
    <property type="molecule type" value="Genomic_DNA"/>
</dbReference>
<proteinExistence type="predicted"/>
<sequence>MEQRNIEQRYAIKFCVKLGDSVIEMYDKALSRAQVFRWYKILKMVVKASGMNREVGDQLKLELTTMFSVCALSCIKIGV</sequence>
<dbReference type="Proteomes" id="UP000325440">
    <property type="component" value="Unassembled WGS sequence"/>
</dbReference>
<organism evidence="1 2">
    <name type="scientific">Cinara cedri</name>
    <dbReference type="NCBI Taxonomy" id="506608"/>
    <lineage>
        <taxon>Eukaryota</taxon>
        <taxon>Metazoa</taxon>
        <taxon>Ecdysozoa</taxon>
        <taxon>Arthropoda</taxon>
        <taxon>Hexapoda</taxon>
        <taxon>Insecta</taxon>
        <taxon>Pterygota</taxon>
        <taxon>Neoptera</taxon>
        <taxon>Paraneoptera</taxon>
        <taxon>Hemiptera</taxon>
        <taxon>Sternorrhyncha</taxon>
        <taxon>Aphidomorpha</taxon>
        <taxon>Aphidoidea</taxon>
        <taxon>Aphididae</taxon>
        <taxon>Lachninae</taxon>
        <taxon>Cinara</taxon>
    </lineage>
</organism>
<dbReference type="OrthoDB" id="6433839at2759"/>
<gene>
    <name evidence="1" type="ORF">CINCED_3A024983</name>
</gene>
<reference evidence="1 2" key="1">
    <citation type="submission" date="2019-08" db="EMBL/GenBank/DDBJ databases">
        <authorList>
            <person name="Alioto T."/>
            <person name="Alioto T."/>
            <person name="Gomez Garrido J."/>
        </authorList>
    </citation>
    <scope>NUCLEOTIDE SEQUENCE [LARGE SCALE GENOMIC DNA]</scope>
</reference>